<name>A0A120I062_9MICO</name>
<feature type="coiled-coil region" evidence="1">
    <location>
        <begin position="328"/>
        <end position="385"/>
    </location>
</feature>
<gene>
    <name evidence="3" type="ORF">AWU67_05140</name>
</gene>
<dbReference type="RefSeq" id="WP_067227031.1">
    <property type="nucleotide sequence ID" value="NZ_CP014145.1"/>
</dbReference>
<keyword evidence="1" id="KW-0175">Coiled coil</keyword>
<dbReference type="KEGG" id="mvd:AWU67_05140"/>
<dbReference type="Pfam" id="PF03993">
    <property type="entry name" value="DUF349"/>
    <property type="match status" value="3"/>
</dbReference>
<reference evidence="4" key="2">
    <citation type="submission" date="2016-01" db="EMBL/GenBank/DDBJ databases">
        <title>First complete genome sequence of a species in the genus Microterricola, an extremophilic cold active enzyme producing strain ERGS5:02 isolated from Sikkim Himalaya.</title>
        <authorList>
            <person name="Kumar R."/>
            <person name="Singh D."/>
            <person name="Swarnkar M.K."/>
        </authorList>
    </citation>
    <scope>NUCLEOTIDE SEQUENCE [LARGE SCALE GENOMIC DNA]</scope>
    <source>
        <strain evidence="4">ERGS5:02</strain>
    </source>
</reference>
<dbReference type="InterPro" id="IPR007139">
    <property type="entry name" value="DUF349"/>
</dbReference>
<dbReference type="EMBL" id="CP014145">
    <property type="protein sequence ID" value="AMB58337.1"/>
    <property type="molecule type" value="Genomic_DNA"/>
</dbReference>
<evidence type="ECO:0000313" key="3">
    <source>
        <dbReference type="EMBL" id="AMB58337.1"/>
    </source>
</evidence>
<sequence length="410" mass="44904">MAQADQQPWGRVDETGTVFVREESGERAVGQYPDGTPEEALAYFERKFVDLAGQVTLLEQRAKRGAPASDIAKAVASISANVEGANAVGDLAALKARLEKLGGAVSELTEQQSAETKAAIDAAIAERTQIVEEAEKLAAGDPAKTQWKQATASLDALFARWQAHQHDAPRLPKAEANELWKRFRAARTTIEQHRKAFFAELDSAHKDVRSRKQALIEQAEALAGKGPDGIPAYRKLLDDWKLSGRAGKKQDDALWARFKAAGDVLYSAKSEVDAIENEEYSENLALKQELLAEAEPILAENDRVKARAALTGIQRRWDEIGRVPREQVKVIEDRLRKIENHVRVLDEDHWKRNNPETKARAEGLAGQLEDSIAKLEATVAAATASGDAQAAKAASEELETKRAWLKAIGG</sequence>
<evidence type="ECO:0000313" key="4">
    <source>
        <dbReference type="Proteomes" id="UP000058305"/>
    </source>
</evidence>
<keyword evidence="4" id="KW-1185">Reference proteome</keyword>
<feature type="region of interest" description="Disordered" evidence="2">
    <location>
        <begin position="1"/>
        <end position="34"/>
    </location>
</feature>
<evidence type="ECO:0000256" key="1">
    <source>
        <dbReference type="SAM" id="Coils"/>
    </source>
</evidence>
<protein>
    <submittedName>
        <fullName evidence="3">ATPase</fullName>
    </submittedName>
</protein>
<accession>A0A120I062</accession>
<reference evidence="3 4" key="1">
    <citation type="journal article" date="2016" name="J. Biotechnol.">
        <title>First complete genome sequence of a species in the genus Microterricola, an extremophilic cold active enzyme producing bacterial strain ERGS5:02 isolated from Sikkim Himalaya.</title>
        <authorList>
            <person name="Himanshu"/>
            <person name="Swarnkar M.K."/>
            <person name="Singh D."/>
            <person name="Kumar R."/>
        </authorList>
    </citation>
    <scope>NUCLEOTIDE SEQUENCE [LARGE SCALE GENOMIC DNA]</scope>
    <source>
        <strain evidence="3 4">ERGS5:02</strain>
    </source>
</reference>
<organism evidence="3 4">
    <name type="scientific">Microterricola viridarii</name>
    <dbReference type="NCBI Taxonomy" id="412690"/>
    <lineage>
        <taxon>Bacteria</taxon>
        <taxon>Bacillati</taxon>
        <taxon>Actinomycetota</taxon>
        <taxon>Actinomycetes</taxon>
        <taxon>Micrococcales</taxon>
        <taxon>Microbacteriaceae</taxon>
        <taxon>Microterricola</taxon>
    </lineage>
</organism>
<proteinExistence type="predicted"/>
<dbReference type="AlphaFoldDB" id="A0A120I062"/>
<dbReference type="Proteomes" id="UP000058305">
    <property type="component" value="Chromosome"/>
</dbReference>
<evidence type="ECO:0000256" key="2">
    <source>
        <dbReference type="SAM" id="MobiDB-lite"/>
    </source>
</evidence>